<keyword evidence="2" id="KW-1133">Transmembrane helix</keyword>
<keyword evidence="4" id="KW-1185">Reference proteome</keyword>
<feature type="region of interest" description="Disordered" evidence="1">
    <location>
        <begin position="554"/>
        <end position="579"/>
    </location>
</feature>
<feature type="compositionally biased region" description="Low complexity" evidence="1">
    <location>
        <begin position="815"/>
        <end position="828"/>
    </location>
</feature>
<name>A0A6M0RVF7_9CYAN</name>
<dbReference type="InterPro" id="IPR013783">
    <property type="entry name" value="Ig-like_fold"/>
</dbReference>
<dbReference type="AlphaFoldDB" id="A0A6M0RVF7"/>
<evidence type="ECO:0000256" key="2">
    <source>
        <dbReference type="SAM" id="Phobius"/>
    </source>
</evidence>
<reference evidence="3 4" key="1">
    <citation type="journal article" date="2020" name="Microb. Ecol.">
        <title>Ecogenomics of the Marine Benthic Filamentous Cyanobacterium Adonisia.</title>
        <authorList>
            <person name="Walter J.M."/>
            <person name="Coutinho F.H."/>
            <person name="Leomil L."/>
            <person name="Hargreaves P.I."/>
            <person name="Campeao M.E."/>
            <person name="Vieira V.V."/>
            <person name="Silva B.S."/>
            <person name="Fistarol G.O."/>
            <person name="Salomon P.S."/>
            <person name="Sawabe T."/>
            <person name="Mino S."/>
            <person name="Hosokawa M."/>
            <person name="Miyashita H."/>
            <person name="Maruyama F."/>
            <person name="van Verk M.C."/>
            <person name="Dutilh B.E."/>
            <person name="Thompson C.C."/>
            <person name="Thompson F.L."/>
        </authorList>
    </citation>
    <scope>NUCLEOTIDE SEQUENCE [LARGE SCALE GENOMIC DNA]</scope>
    <source>
        <strain evidence="3 4">CCMR0081</strain>
    </source>
</reference>
<keyword evidence="2" id="KW-0812">Transmembrane</keyword>
<organism evidence="3 4">
    <name type="scientific">Adonisia turfae CCMR0081</name>
    <dbReference type="NCBI Taxonomy" id="2292702"/>
    <lineage>
        <taxon>Bacteria</taxon>
        <taxon>Bacillati</taxon>
        <taxon>Cyanobacteriota</taxon>
        <taxon>Adonisia</taxon>
        <taxon>Adonisia turfae</taxon>
    </lineage>
</organism>
<feature type="region of interest" description="Disordered" evidence="1">
    <location>
        <begin position="815"/>
        <end position="855"/>
    </location>
</feature>
<keyword evidence="2" id="KW-0472">Membrane</keyword>
<feature type="transmembrane region" description="Helical" evidence="2">
    <location>
        <begin position="390"/>
        <end position="412"/>
    </location>
</feature>
<dbReference type="RefSeq" id="WP_163702613.1">
    <property type="nucleotide sequence ID" value="NZ_QXHD01000004.1"/>
</dbReference>
<evidence type="ECO:0000313" key="4">
    <source>
        <dbReference type="Proteomes" id="UP000481033"/>
    </source>
</evidence>
<feature type="compositionally biased region" description="Low complexity" evidence="1">
    <location>
        <begin position="566"/>
        <end position="577"/>
    </location>
</feature>
<accession>A0A6M0RVF7</accession>
<evidence type="ECO:0000313" key="3">
    <source>
        <dbReference type="EMBL" id="NEZ59793.1"/>
    </source>
</evidence>
<evidence type="ECO:0000256" key="1">
    <source>
        <dbReference type="SAM" id="MobiDB-lite"/>
    </source>
</evidence>
<dbReference type="Gene3D" id="2.60.40.10">
    <property type="entry name" value="Immunoglobulins"/>
    <property type="match status" value="1"/>
</dbReference>
<gene>
    <name evidence="3" type="ORF">DXZ20_29965</name>
</gene>
<comment type="caution">
    <text evidence="3">The sequence shown here is derived from an EMBL/GenBank/DDBJ whole genome shotgun (WGS) entry which is preliminary data.</text>
</comment>
<proteinExistence type="predicted"/>
<protein>
    <submittedName>
        <fullName evidence="3">Uncharacterized protein</fullName>
    </submittedName>
</protein>
<dbReference type="EMBL" id="QXHD01000004">
    <property type="protein sequence ID" value="NEZ59793.1"/>
    <property type="molecule type" value="Genomic_DNA"/>
</dbReference>
<dbReference type="Proteomes" id="UP000481033">
    <property type="component" value="Unassembled WGS sequence"/>
</dbReference>
<sequence length="855" mass="93297">MTHFSLPMRSLPEVAMEPSEIALSQPIGIILSSSGEDSVLPGERLEIGVTINNKGNQSAIIDVYLDELPTAIHNWCSTTQTRLALDPGQGEEVTFGFDVPASALSGAYRYRLIVDAPNHYPDSPPQRYEQVLQVLPPTHTTVRVNDPTFAVEPVTTTNKPVKTLPGNPLQFQIYVYNRADRVDRFRLQCTDLAEDWVTINYPQGFQAPGLAITEPYLDLNPGMEGVILLTITPPSNALAATMLATLQLKSENNPQLKLLDVLYITIDPVYQLDTRFRTLVSRVQRQPGLYSIQASNQGNTPRTLEFKILGLEDADLCDYQIRPPSLTLAPQQTLLSQISVQPKNPWQRPLFGGGRVINFEVTTTDPEKKPLLDMPMQGLLMWEARPWWQILPVILLLLGSFIGLIWLAWYFFIRPPAPTNILRFSTEDTAYSAAQGDTVHLGFDIANPRRIQHLEIVGLSAEGKLLSGPLKFDFTQGLPATLEPLCVQRKKQLTCRNIRTDATRAGEYTFTLSLIPKPGRNATPATATALPVTITPAPLPAILELVPTFASYAEAPPQPKTKSKETQTNAAKKAQATDGKRAQMTDLPIAFVPSLPEKDPHVARVNWKVDHPEQLETLHLVGRDAEGAVATPVFSFDFQAGIPKELTDFCLLDTQLICRNVPTSLRQAGIYTFDLIAIPKGELPEKPISLTSEPTHIQPRPPRLLTFTLNGEPAQPNYLVPVDEGQPLVNLELAWAVEDNPGTQVMLMPAPGNVPVEGVLPLPLSPEPGETLVSLQVINGAGEQLTRSITITTYDPTPESPTIVVNTGDAAAGDGDGANAAGSADAAGNNGGAIRVPVPSRPGTVSPQELPPQFE</sequence>